<dbReference type="RefSeq" id="WP_377305442.1">
    <property type="nucleotide sequence ID" value="NZ_CP180191.1"/>
</dbReference>
<name>A0ABV7H5Q6_9BURK</name>
<dbReference type="PANTHER" id="PTHR46401">
    <property type="entry name" value="GLYCOSYLTRANSFERASE WBBK-RELATED"/>
    <property type="match status" value="1"/>
</dbReference>
<evidence type="ECO:0000313" key="4">
    <source>
        <dbReference type="Proteomes" id="UP001595556"/>
    </source>
</evidence>
<proteinExistence type="predicted"/>
<reference evidence="4" key="1">
    <citation type="journal article" date="2019" name="Int. J. Syst. Evol. Microbiol.">
        <title>The Global Catalogue of Microorganisms (GCM) 10K type strain sequencing project: providing services to taxonomists for standard genome sequencing and annotation.</title>
        <authorList>
            <consortium name="The Broad Institute Genomics Platform"/>
            <consortium name="The Broad Institute Genome Sequencing Center for Infectious Disease"/>
            <person name="Wu L."/>
            <person name="Ma J."/>
        </authorList>
    </citation>
    <scope>NUCLEOTIDE SEQUENCE [LARGE SCALE GENOMIC DNA]</scope>
    <source>
        <strain evidence="4">KCTC 52168</strain>
    </source>
</reference>
<evidence type="ECO:0000259" key="2">
    <source>
        <dbReference type="Pfam" id="PF00534"/>
    </source>
</evidence>
<dbReference type="Gene3D" id="3.40.50.2000">
    <property type="entry name" value="Glycogen Phosphorylase B"/>
    <property type="match status" value="1"/>
</dbReference>
<dbReference type="PANTHER" id="PTHR46401:SF2">
    <property type="entry name" value="GLYCOSYLTRANSFERASE WBBK-RELATED"/>
    <property type="match status" value="1"/>
</dbReference>
<dbReference type="CDD" id="cd03801">
    <property type="entry name" value="GT4_PimA-like"/>
    <property type="match status" value="1"/>
</dbReference>
<protein>
    <submittedName>
        <fullName evidence="3">Selenoneine biosynthesis selenosugar synthase SenB</fullName>
    </submittedName>
</protein>
<dbReference type="Pfam" id="PF00534">
    <property type="entry name" value="Glycos_transf_1"/>
    <property type="match status" value="1"/>
</dbReference>
<comment type="caution">
    <text evidence="3">The sequence shown here is derived from an EMBL/GenBank/DDBJ whole genome shotgun (WGS) entry which is preliminary data.</text>
</comment>
<dbReference type="InterPro" id="IPR027627">
    <property type="entry name" value="Glycosyltransferase_put"/>
</dbReference>
<evidence type="ECO:0000256" key="1">
    <source>
        <dbReference type="ARBA" id="ARBA00022679"/>
    </source>
</evidence>
<gene>
    <name evidence="3" type="primary">senB</name>
    <name evidence="3" type="ORF">ACFOEN_15405</name>
</gene>
<evidence type="ECO:0000313" key="3">
    <source>
        <dbReference type="EMBL" id="MFC3149012.1"/>
    </source>
</evidence>
<dbReference type="EMBL" id="JBHRTI010000010">
    <property type="protein sequence ID" value="MFC3149012.1"/>
    <property type="molecule type" value="Genomic_DNA"/>
</dbReference>
<accession>A0ABV7H5Q6</accession>
<sequence length="322" mass="34991">MNLVPLVLVTPALADANNGNWQTAQRWARMLRRAYRVRLQAHWSAAGGRHDDALMIALHARRSADSVTAFKAAHPDRPLILALTGTDLYRDNASDSRAQRSLALADRLIVLNDLGAQALPPQLRHKARVVLQSCGVRAPRLRPKQHTRMLMVGHLRAEKDPATYQRAAVQLAHHGDLFFDHIGNALDPAWAHAAELCMAQQPRYRWLGGLPHGATRDRMTRASVLVHASRLEGGAHVVIEALRSGLPVLASRIDGNVGLLGADYAGYFPVGDAEALAALIERFADDRAFATQLAAQCAARADRFTPEAEAAALGTIVSELLG</sequence>
<keyword evidence="4" id="KW-1185">Reference proteome</keyword>
<dbReference type="InterPro" id="IPR001296">
    <property type="entry name" value="Glyco_trans_1"/>
</dbReference>
<organism evidence="3 4">
    <name type="scientific">Piscinibacterium candidicorallinum</name>
    <dbReference type="NCBI Taxonomy" id="1793872"/>
    <lineage>
        <taxon>Bacteria</taxon>
        <taxon>Pseudomonadati</taxon>
        <taxon>Pseudomonadota</taxon>
        <taxon>Betaproteobacteria</taxon>
        <taxon>Burkholderiales</taxon>
        <taxon>Piscinibacterium</taxon>
    </lineage>
</organism>
<dbReference type="NCBIfam" id="TIGR04348">
    <property type="entry name" value="selenoneine biosynthesis selenosugar synthase SenB"/>
    <property type="match status" value="1"/>
</dbReference>
<feature type="domain" description="Glycosyl transferase family 1" evidence="2">
    <location>
        <begin position="141"/>
        <end position="294"/>
    </location>
</feature>
<dbReference type="Proteomes" id="UP001595556">
    <property type="component" value="Unassembled WGS sequence"/>
</dbReference>
<keyword evidence="1" id="KW-0808">Transferase</keyword>
<dbReference type="SUPFAM" id="SSF53756">
    <property type="entry name" value="UDP-Glycosyltransferase/glycogen phosphorylase"/>
    <property type="match status" value="1"/>
</dbReference>